<dbReference type="OMA" id="RQEYNAK"/>
<sequence length="136" mass="15643">NEVMSKTVALEDSRQEYNAKEKSLQIKIEQIEMISQHLKTKHGSSIDQLQDQLKTLKSQNSALLQREKELLYKLGLKENLQKEVQHLHTVNEQLESIISKYKEPSNSGKTAKRVLALEKEVADALNANKTYQKQLQ</sequence>
<comment type="caution">
    <text evidence="2">The sequence shown here is derived from an EMBL/GenBank/DDBJ whole genome shotgun (WGS) entry which is preliminary data.</text>
</comment>
<feature type="coiled-coil region" evidence="1">
    <location>
        <begin position="46"/>
        <end position="134"/>
    </location>
</feature>
<evidence type="ECO:0000313" key="2">
    <source>
        <dbReference type="EMBL" id="KAH9315295.1"/>
    </source>
</evidence>
<feature type="non-terminal residue" evidence="2">
    <location>
        <position position="136"/>
    </location>
</feature>
<keyword evidence="1" id="KW-0175">Coiled coil</keyword>
<dbReference type="EMBL" id="JAHRHJ020000005">
    <property type="protein sequence ID" value="KAH9315295.1"/>
    <property type="molecule type" value="Genomic_DNA"/>
</dbReference>
<dbReference type="Proteomes" id="UP000824469">
    <property type="component" value="Unassembled WGS sequence"/>
</dbReference>
<keyword evidence="3" id="KW-1185">Reference proteome</keyword>
<protein>
    <submittedName>
        <fullName evidence="2">Uncharacterized protein</fullName>
    </submittedName>
</protein>
<feature type="non-terminal residue" evidence="2">
    <location>
        <position position="1"/>
    </location>
</feature>
<dbReference type="AlphaFoldDB" id="A0AA38G4F7"/>
<name>A0AA38G4F7_TAXCH</name>
<organism evidence="2 3">
    <name type="scientific">Taxus chinensis</name>
    <name type="common">Chinese yew</name>
    <name type="synonym">Taxus wallichiana var. chinensis</name>
    <dbReference type="NCBI Taxonomy" id="29808"/>
    <lineage>
        <taxon>Eukaryota</taxon>
        <taxon>Viridiplantae</taxon>
        <taxon>Streptophyta</taxon>
        <taxon>Embryophyta</taxon>
        <taxon>Tracheophyta</taxon>
        <taxon>Spermatophyta</taxon>
        <taxon>Pinopsida</taxon>
        <taxon>Pinidae</taxon>
        <taxon>Conifers II</taxon>
        <taxon>Cupressales</taxon>
        <taxon>Taxaceae</taxon>
        <taxon>Taxus</taxon>
    </lineage>
</organism>
<reference evidence="2 3" key="1">
    <citation type="journal article" date="2021" name="Nat. Plants">
        <title>The Taxus genome provides insights into paclitaxel biosynthesis.</title>
        <authorList>
            <person name="Xiong X."/>
            <person name="Gou J."/>
            <person name="Liao Q."/>
            <person name="Li Y."/>
            <person name="Zhou Q."/>
            <person name="Bi G."/>
            <person name="Li C."/>
            <person name="Du R."/>
            <person name="Wang X."/>
            <person name="Sun T."/>
            <person name="Guo L."/>
            <person name="Liang H."/>
            <person name="Lu P."/>
            <person name="Wu Y."/>
            <person name="Zhang Z."/>
            <person name="Ro D.K."/>
            <person name="Shang Y."/>
            <person name="Huang S."/>
            <person name="Yan J."/>
        </authorList>
    </citation>
    <scope>NUCLEOTIDE SEQUENCE [LARGE SCALE GENOMIC DNA]</scope>
    <source>
        <strain evidence="2">Ta-2019</strain>
    </source>
</reference>
<proteinExistence type="predicted"/>
<accession>A0AA38G4F7</accession>
<evidence type="ECO:0000256" key="1">
    <source>
        <dbReference type="SAM" id="Coils"/>
    </source>
</evidence>
<gene>
    <name evidence="2" type="ORF">KI387_023922</name>
</gene>
<evidence type="ECO:0000313" key="3">
    <source>
        <dbReference type="Proteomes" id="UP000824469"/>
    </source>
</evidence>